<evidence type="ECO:0000313" key="3">
    <source>
        <dbReference type="EMBL" id="EHJ94846.1"/>
    </source>
</evidence>
<dbReference type="GO" id="GO:0055085">
    <property type="term" value="P:transmembrane transport"/>
    <property type="evidence" value="ECO:0007669"/>
    <property type="project" value="InterPro"/>
</dbReference>
<evidence type="ECO:0000256" key="1">
    <source>
        <dbReference type="ARBA" id="ARBA00022729"/>
    </source>
</evidence>
<gene>
    <name evidence="4" type="ORF">CE457_18815</name>
    <name evidence="3" type="ORF">KUC_1805</name>
</gene>
<dbReference type="EMBL" id="JH393257">
    <property type="protein sequence ID" value="EHJ94846.1"/>
    <property type="molecule type" value="Genomic_DNA"/>
</dbReference>
<dbReference type="Proteomes" id="UP000216538">
    <property type="component" value="Unassembled WGS sequence"/>
</dbReference>
<evidence type="ECO:0000313" key="5">
    <source>
        <dbReference type="Proteomes" id="UP000005756"/>
    </source>
</evidence>
<dbReference type="STRING" id="1072583.KUC_1805"/>
<dbReference type="RefSeq" id="WP_007112782.1">
    <property type="nucleotide sequence ID" value="NZ_JH393257.1"/>
</dbReference>
<dbReference type="InterPro" id="IPR038404">
    <property type="entry name" value="TRAP_DctP_sf"/>
</dbReference>
<name>A0A265DTC6_9GAMM</name>
<accession>A0A265DTC6</accession>
<dbReference type="Gene3D" id="3.40.190.170">
    <property type="entry name" value="Bacterial extracellular solute-binding protein, family 7"/>
    <property type="match status" value="1"/>
</dbReference>
<dbReference type="NCBIfam" id="NF037995">
    <property type="entry name" value="TRAP_S1"/>
    <property type="match status" value="1"/>
</dbReference>
<protein>
    <recommendedName>
        <fullName evidence="7">C4-dicarboxylate ABC transporter substrate-binding protein</fullName>
    </recommendedName>
</protein>
<evidence type="ECO:0000256" key="2">
    <source>
        <dbReference type="SAM" id="SignalP"/>
    </source>
</evidence>
<evidence type="ECO:0000313" key="4">
    <source>
        <dbReference type="EMBL" id="OZT72555.1"/>
    </source>
</evidence>
<dbReference type="InterPro" id="IPR018389">
    <property type="entry name" value="DctP_fam"/>
</dbReference>
<organism evidence="3 5">
    <name type="scientific">Vreelandella boliviensis LC1</name>
    <dbReference type="NCBI Taxonomy" id="1072583"/>
    <lineage>
        <taxon>Bacteria</taxon>
        <taxon>Pseudomonadati</taxon>
        <taxon>Pseudomonadota</taxon>
        <taxon>Gammaproteobacteria</taxon>
        <taxon>Oceanospirillales</taxon>
        <taxon>Halomonadaceae</taxon>
        <taxon>Vreelandella</taxon>
    </lineage>
</organism>
<reference evidence="4 6" key="2">
    <citation type="submission" date="2017-07" db="EMBL/GenBank/DDBJ databases">
        <title>Shotgun whole genome sequences of three halophilic bacterial isolates.</title>
        <authorList>
            <person name="Pozzo T."/>
            <person name="Higdon S.M."/>
            <person name="Quillaguaman J."/>
        </authorList>
    </citation>
    <scope>NUCLEOTIDE SEQUENCE [LARGE SCALE GENOMIC DNA]</scope>
    <source>
        <strain evidence="4 6">LC1</strain>
    </source>
</reference>
<dbReference type="PANTHER" id="PTHR33376:SF5">
    <property type="entry name" value="EXTRACYTOPLASMIC SOLUTE RECEPTOR PROTEIN"/>
    <property type="match status" value="1"/>
</dbReference>
<dbReference type="PANTHER" id="PTHR33376">
    <property type="match status" value="1"/>
</dbReference>
<dbReference type="EMBL" id="NPEY01000024">
    <property type="protein sequence ID" value="OZT72555.1"/>
    <property type="molecule type" value="Genomic_DNA"/>
</dbReference>
<dbReference type="OrthoDB" id="6139617at2"/>
<reference evidence="3 5" key="1">
    <citation type="submission" date="2011-10" db="EMBL/GenBank/DDBJ databases">
        <authorList>
            <person name="Quillaguamn J."/>
            <person name="Guzmn D."/>
            <person name="Balderrama-Subieta A."/>
            <person name="Cardona-Ortuo C."/>
            <person name="Guevara-Martnez M."/>
            <person name="Callisaya-Quispe N."/>
        </authorList>
    </citation>
    <scope>NUCLEOTIDE SEQUENCE [LARGE SCALE GENOMIC DNA]</scope>
    <source>
        <strain evidence="3 5">LC1</strain>
    </source>
</reference>
<evidence type="ECO:0000313" key="6">
    <source>
        <dbReference type="Proteomes" id="UP000216538"/>
    </source>
</evidence>
<dbReference type="Proteomes" id="UP000005756">
    <property type="component" value="Unassembled WGS sequence"/>
</dbReference>
<proteinExistence type="predicted"/>
<keyword evidence="1 2" id="KW-0732">Signal</keyword>
<feature type="chain" id="PRO_5044571956" description="C4-dicarboxylate ABC transporter substrate-binding protein" evidence="2">
    <location>
        <begin position="20"/>
        <end position="325"/>
    </location>
</feature>
<dbReference type="Pfam" id="PF03480">
    <property type="entry name" value="DctP"/>
    <property type="match status" value="1"/>
</dbReference>
<dbReference type="AlphaFoldDB" id="A0A265DTC6"/>
<evidence type="ECO:0008006" key="7">
    <source>
        <dbReference type="Google" id="ProtNLM"/>
    </source>
</evidence>
<keyword evidence="6" id="KW-1185">Reference proteome</keyword>
<feature type="signal peptide" evidence="2">
    <location>
        <begin position="1"/>
        <end position="19"/>
    </location>
</feature>
<sequence>MNRSLAAIILMLSASQAMATELRMLTSYDQTSAYTREVAQRYIERVEEASQDDLTIGLNGPDVVSPFEQLQPVSAGVFDMLYTHGAYHTNTTGVGAAMDAVFVDPDATHESGLWDFIDEHYNELGLKLIAIPPLGSSGFQYVLKDPIEGTPGLEGRRIRGSATYTSTTQGLGGTPVLMSGGDVYSSLDRGVIDGAAWGLNGVEDFGWDEVAGYFTKPTFGQTYTYLFMNLAAFNALDEAEQAVLLEQGRALENETAGILDELALQEWESLKEKGMQETHFQPDDAERLDALVNEGIWQLGIDKSPEAVGTMRDIAEKHNMTATSE</sequence>